<evidence type="ECO:0000313" key="5">
    <source>
        <dbReference type="EMBL" id="OJA08456.1"/>
    </source>
</evidence>
<evidence type="ECO:0000313" key="6">
    <source>
        <dbReference type="Proteomes" id="UP000183567"/>
    </source>
</evidence>
<dbReference type="PROSITE" id="PS50005">
    <property type="entry name" value="TPR"/>
    <property type="match status" value="1"/>
</dbReference>
<accession>A0A1J8Q593</accession>
<dbReference type="InterPro" id="IPR019734">
    <property type="entry name" value="TPR_rpt"/>
</dbReference>
<evidence type="ECO:0000256" key="3">
    <source>
        <dbReference type="PROSITE-ProRule" id="PRU00339"/>
    </source>
</evidence>
<dbReference type="STRING" id="180088.A0A1J8Q593"/>
<dbReference type="AlphaFoldDB" id="A0A1J8Q593"/>
<proteinExistence type="inferred from homology"/>
<dbReference type="SUPFAM" id="SSF48452">
    <property type="entry name" value="TPR-like"/>
    <property type="match status" value="1"/>
</dbReference>
<comment type="caution">
    <text evidence="5">The sequence shown here is derived from an EMBL/GenBank/DDBJ whole genome shotgun (WGS) entry which is preliminary data.</text>
</comment>
<organism evidence="5 6">
    <name type="scientific">Rhizopogon vesiculosus</name>
    <dbReference type="NCBI Taxonomy" id="180088"/>
    <lineage>
        <taxon>Eukaryota</taxon>
        <taxon>Fungi</taxon>
        <taxon>Dikarya</taxon>
        <taxon>Basidiomycota</taxon>
        <taxon>Agaricomycotina</taxon>
        <taxon>Agaricomycetes</taxon>
        <taxon>Agaricomycetidae</taxon>
        <taxon>Boletales</taxon>
        <taxon>Suillineae</taxon>
        <taxon>Rhizopogonaceae</taxon>
        <taxon>Rhizopogon</taxon>
    </lineage>
</organism>
<feature type="region of interest" description="Disordered" evidence="4">
    <location>
        <begin position="770"/>
        <end position="797"/>
    </location>
</feature>
<keyword evidence="3" id="KW-0802">TPR repeat</keyword>
<dbReference type="PANTHER" id="PTHR23083:SF464">
    <property type="entry name" value="TETRATRICOPEPTIDE REPEAT DOMAIN 7, ISOFORM A"/>
    <property type="match status" value="1"/>
</dbReference>
<dbReference type="InterPro" id="IPR051722">
    <property type="entry name" value="Endocytosis_PI4K-reg_protein"/>
</dbReference>
<feature type="compositionally biased region" description="Polar residues" evidence="4">
    <location>
        <begin position="816"/>
        <end position="831"/>
    </location>
</feature>
<dbReference type="SMART" id="SM00028">
    <property type="entry name" value="TPR"/>
    <property type="match status" value="4"/>
</dbReference>
<name>A0A1J8Q593_9AGAM</name>
<evidence type="ECO:0000256" key="4">
    <source>
        <dbReference type="SAM" id="MobiDB-lite"/>
    </source>
</evidence>
<sequence length="1190" mass="131269">MAHAKDKHYWAQLRAALTAGEWSSTSPAKAPNGSPLSWFHVLRKFNKHCKGFQEVAEVASQTQALCMWLGENTTDVDQLGTECDDEIVLADECMLPPEQIEEGKGGYEILKKLDSKNFDSLQLALAFYAYTLGQPSECLSYLSKVPKLLDAQSNIPPSSTRSDNSALQVPASLTDTSTSWTGSFVSADSSVSIADIKDGRAWAMTESIRSICLQGMCYEKLKLSEPEKAIQAYSSALPLLSMIEFEIPRTFTTTHSSSASFANYRELWRWTERLMFRAISLLSRACCLDDKNDLIWTMFTHYHACSAHWPAKFRAGHRSTVAVLYLRALIIRFQTSSTTATPSFSLQSEKSSQWLSTARSVINEYRTILDSSTSFPRAGQRNVKVEDFVDLCVAVWETSGAMSDRVHWVLDILWWATRLTFNSYRIYRHMTRMFSVSGDTELAKRTLRLYAHVVSKAREAQVDDFDTDRHWVETLIDGARMLCRLAVSRSDGIDDAKEAGEMIEKSKTRLDDDDKEMVARVALAEGVWYITLAIIDASSEQDPYTRPTRLSHALTACLKSVGTHPTPAAHHQLAIALALPGHSQNLDEAIISARAAVEDEAGEIRHWHLLGLLLSANGEWDKAVGILDVGAALDEGNEDTESPARLNEDNSADVTMEKSPMANGIQSKDFEPDQQQVQVNGHLTISTLQDGVNGSAPCHKRLLDTHATTVPPCAALLQPLPDHPFPSSRDAFEYALQLRMTQMALAEHVEGPEGAEGRWIDVFSWIAERKGPPSAPGSMSETQRESSNQASSNHSSSGCKELIFSGCGLGGAARSSMDTGTGTRPGTTQAPSVLHHPSQELLNEKGSSADQHGSFGLSMGQQDAQSSEPPPITVTPATPAEPNRRFPLSMDEKESLKDRRSSDHAGKKVQQMLKARVHKGQEKISTISRKIGHGVVRNGALNLRRTNSAPDFHAVLQNHHYQASSIHSRRRLRSLIRYNAAAAPTDSPPAPPPPLPPLPEERLRLHATKDDKLLSDLWAMSSATFRRLGKIEHAKGAIQEAEVKDSENPAVWVQVGISHDFRRGGLLTIKQLGLYYMALCRNREALEAFQKALFISPEDVDASVHLCRIHLSAKSSAETVDSDKADLVAGLLGNVTRGPGWDVPEAWYYLAKAYGLQGRKDKERESLVTALALSDCRSIRDIGRAVGWCL</sequence>
<evidence type="ECO:0000256" key="2">
    <source>
        <dbReference type="ARBA" id="ARBA00038251"/>
    </source>
</evidence>
<keyword evidence="6" id="KW-1185">Reference proteome</keyword>
<comment type="similarity">
    <text evidence="2">Belongs to the YPP1 family.</text>
</comment>
<dbReference type="OrthoDB" id="29013at2759"/>
<feature type="repeat" description="TPR" evidence="3">
    <location>
        <begin position="1066"/>
        <end position="1099"/>
    </location>
</feature>
<feature type="compositionally biased region" description="Low complexity" evidence="4">
    <location>
        <begin position="786"/>
        <end position="797"/>
    </location>
</feature>
<evidence type="ECO:0000256" key="1">
    <source>
        <dbReference type="ARBA" id="ARBA00002550"/>
    </source>
</evidence>
<comment type="function">
    <text evidence="1">Involved in endocytosis.</text>
</comment>
<protein>
    <submittedName>
        <fullName evidence="5">Uncharacterized protein</fullName>
    </submittedName>
</protein>
<feature type="region of interest" description="Disordered" evidence="4">
    <location>
        <begin position="812"/>
        <end position="909"/>
    </location>
</feature>
<dbReference type="InterPro" id="IPR011990">
    <property type="entry name" value="TPR-like_helical_dom_sf"/>
</dbReference>
<dbReference type="EMBL" id="LVVM01006296">
    <property type="protein sequence ID" value="OJA08456.1"/>
    <property type="molecule type" value="Genomic_DNA"/>
</dbReference>
<reference evidence="5 6" key="1">
    <citation type="submission" date="2016-03" db="EMBL/GenBank/DDBJ databases">
        <title>Comparative genomics of the ectomycorrhizal sister species Rhizopogon vinicolor and Rhizopogon vesiculosus (Basidiomycota: Boletales) reveals a divergence of the mating type B locus.</title>
        <authorList>
            <person name="Mujic A.B."/>
            <person name="Kuo A."/>
            <person name="Tritt A."/>
            <person name="Lipzen A."/>
            <person name="Chen C."/>
            <person name="Johnson J."/>
            <person name="Sharma A."/>
            <person name="Barry K."/>
            <person name="Grigoriev I.V."/>
            <person name="Spatafora J.W."/>
        </authorList>
    </citation>
    <scope>NUCLEOTIDE SEQUENCE [LARGE SCALE GENOMIC DNA]</scope>
    <source>
        <strain evidence="5 6">AM-OR11-056</strain>
    </source>
</reference>
<dbReference type="PANTHER" id="PTHR23083">
    <property type="entry name" value="TETRATRICOPEPTIDE REPEAT PROTEIN, TPR"/>
    <property type="match status" value="1"/>
</dbReference>
<dbReference type="Proteomes" id="UP000183567">
    <property type="component" value="Unassembled WGS sequence"/>
</dbReference>
<gene>
    <name evidence="5" type="ORF">AZE42_05057</name>
</gene>
<dbReference type="Gene3D" id="1.25.40.10">
    <property type="entry name" value="Tetratricopeptide repeat domain"/>
    <property type="match status" value="2"/>
</dbReference>
<feature type="compositionally biased region" description="Basic and acidic residues" evidence="4">
    <location>
        <begin position="890"/>
        <end position="906"/>
    </location>
</feature>